<dbReference type="PANTHER" id="PTHR38662:SF1">
    <property type="entry name" value="COBALT TRANSPORT PROTEIN CBIN"/>
    <property type="match status" value="1"/>
</dbReference>
<protein>
    <recommendedName>
        <fullName evidence="10">Cobalt transport protein CbiN</fullName>
    </recommendedName>
    <alternativeName>
        <fullName evidence="10">Energy-coupling factor transporter probable substrate-capture protein CbiN</fullName>
        <shortName evidence="10">ECF transporter S component CbiN</shortName>
    </alternativeName>
</protein>
<sequence>MTRNTKIVIFCLLLAVVIAVVPLIILKGTEFGGADGAAEEAVNAINPDYEPWASPVIEPPGGETESLLFCVQAALGGGVFGFGLGYLICRKKFMRKEEQSYDNDR</sequence>
<evidence type="ECO:0000256" key="3">
    <source>
        <dbReference type="ARBA" id="ARBA00022475"/>
    </source>
</evidence>
<dbReference type="GO" id="GO:0015087">
    <property type="term" value="F:cobalt ion transmembrane transporter activity"/>
    <property type="evidence" value="ECO:0007669"/>
    <property type="project" value="UniProtKB-UniRule"/>
</dbReference>
<keyword evidence="3 10" id="KW-1003">Cell membrane</keyword>
<dbReference type="InterPro" id="IPR003705">
    <property type="entry name" value="CbiN"/>
</dbReference>
<comment type="function">
    <text evidence="10">Part of the energy-coupling factor (ECF) transporter complex CbiMNOQ involved in cobalt import.</text>
</comment>
<evidence type="ECO:0000256" key="7">
    <source>
        <dbReference type="ARBA" id="ARBA00023065"/>
    </source>
</evidence>
<evidence type="ECO:0000256" key="2">
    <source>
        <dbReference type="ARBA" id="ARBA00022448"/>
    </source>
</evidence>
<keyword evidence="8 10" id="KW-0472">Membrane</keyword>
<dbReference type="EMBL" id="DVMP01000096">
    <property type="protein sequence ID" value="HIU25912.1"/>
    <property type="molecule type" value="Genomic_DNA"/>
</dbReference>
<evidence type="ECO:0000256" key="1">
    <source>
        <dbReference type="ARBA" id="ARBA00022426"/>
    </source>
</evidence>
<accession>A0A9D1L799</accession>
<evidence type="ECO:0000256" key="10">
    <source>
        <dbReference type="HAMAP-Rule" id="MF_00330"/>
    </source>
</evidence>
<organism evidence="11 12">
    <name type="scientific">Candidatus Allocopromorpha excrementigallinarum</name>
    <dbReference type="NCBI Taxonomy" id="2840742"/>
    <lineage>
        <taxon>Bacteria</taxon>
        <taxon>Bacillati</taxon>
        <taxon>Bacillota</taxon>
        <taxon>Clostridia</taxon>
        <taxon>Eubacteriales</taxon>
        <taxon>Eubacteriaceae</taxon>
        <taxon>Eubacteriaceae incertae sedis</taxon>
        <taxon>Candidatus Allocopromorpha</taxon>
    </lineage>
</organism>
<comment type="similarity">
    <text evidence="10">Belongs to the CbiN family.</text>
</comment>
<dbReference type="GO" id="GO:0009236">
    <property type="term" value="P:cobalamin biosynthetic process"/>
    <property type="evidence" value="ECO:0007669"/>
    <property type="project" value="UniProtKB-UniRule"/>
</dbReference>
<feature type="transmembrane region" description="Helical" evidence="10">
    <location>
        <begin position="7"/>
        <end position="26"/>
    </location>
</feature>
<evidence type="ECO:0000256" key="9">
    <source>
        <dbReference type="ARBA" id="ARBA00023285"/>
    </source>
</evidence>
<feature type="transmembrane region" description="Helical" evidence="10">
    <location>
        <begin position="66"/>
        <end position="89"/>
    </location>
</feature>
<dbReference type="Proteomes" id="UP000824090">
    <property type="component" value="Unassembled WGS sequence"/>
</dbReference>
<keyword evidence="9 10" id="KW-0170">Cobalt</keyword>
<evidence type="ECO:0000313" key="12">
    <source>
        <dbReference type="Proteomes" id="UP000824090"/>
    </source>
</evidence>
<keyword evidence="4 10" id="KW-0169">Cobalamin biosynthesis</keyword>
<evidence type="ECO:0000256" key="4">
    <source>
        <dbReference type="ARBA" id="ARBA00022573"/>
    </source>
</evidence>
<dbReference type="Pfam" id="PF02553">
    <property type="entry name" value="CbiN"/>
    <property type="match status" value="1"/>
</dbReference>
<keyword evidence="1 10" id="KW-0171">Cobalt transport</keyword>
<evidence type="ECO:0000256" key="5">
    <source>
        <dbReference type="ARBA" id="ARBA00022692"/>
    </source>
</evidence>
<evidence type="ECO:0000256" key="6">
    <source>
        <dbReference type="ARBA" id="ARBA00022989"/>
    </source>
</evidence>
<dbReference type="HAMAP" id="MF_00330">
    <property type="entry name" value="CbiN"/>
    <property type="match status" value="1"/>
</dbReference>
<comment type="caution">
    <text evidence="11">The sequence shown here is derived from an EMBL/GenBank/DDBJ whole genome shotgun (WGS) entry which is preliminary data.</text>
</comment>
<proteinExistence type="inferred from homology"/>
<dbReference type="PANTHER" id="PTHR38662">
    <property type="entry name" value="COBALT TRANSPORT PROTEIN CBIN"/>
    <property type="match status" value="1"/>
</dbReference>
<keyword evidence="5 10" id="KW-0812">Transmembrane</keyword>
<reference evidence="11" key="1">
    <citation type="submission" date="2020-10" db="EMBL/GenBank/DDBJ databases">
        <authorList>
            <person name="Gilroy R."/>
        </authorList>
    </citation>
    <scope>NUCLEOTIDE SEQUENCE</scope>
    <source>
        <strain evidence="11">ChiHcec3-6078</strain>
    </source>
</reference>
<dbReference type="GO" id="GO:0005886">
    <property type="term" value="C:plasma membrane"/>
    <property type="evidence" value="ECO:0007669"/>
    <property type="project" value="UniProtKB-SubCell"/>
</dbReference>
<keyword evidence="6 10" id="KW-1133">Transmembrane helix</keyword>
<comment type="subcellular location">
    <subcellularLocation>
        <location evidence="10">Cell membrane</location>
        <topology evidence="10">Multi-pass membrane protein</topology>
    </subcellularLocation>
</comment>
<comment type="subunit">
    <text evidence="10">Forms an energy-coupling factor (ECF) transporter complex composed of an ATP-binding protein (A component, CbiO), a transmembrane protein (T component, CbiQ) and 2 possible substrate-capture proteins (S components, CbiM and CbiN) of unknown stoichimetry.</text>
</comment>
<dbReference type="NCBIfam" id="NF002780">
    <property type="entry name" value="PRK02898.1"/>
    <property type="match status" value="1"/>
</dbReference>
<keyword evidence="7 10" id="KW-0406">Ion transport</keyword>
<keyword evidence="2 10" id="KW-0813">Transport</keyword>
<reference evidence="11" key="2">
    <citation type="journal article" date="2021" name="PeerJ">
        <title>Extensive microbial diversity within the chicken gut microbiome revealed by metagenomics and culture.</title>
        <authorList>
            <person name="Gilroy R."/>
            <person name="Ravi A."/>
            <person name="Getino M."/>
            <person name="Pursley I."/>
            <person name="Horton D.L."/>
            <person name="Alikhan N.F."/>
            <person name="Baker D."/>
            <person name="Gharbi K."/>
            <person name="Hall N."/>
            <person name="Watson M."/>
            <person name="Adriaenssens E.M."/>
            <person name="Foster-Nyarko E."/>
            <person name="Jarju S."/>
            <person name="Secka A."/>
            <person name="Antonio M."/>
            <person name="Oren A."/>
            <person name="Chaudhuri R.R."/>
            <person name="La Ragione R."/>
            <person name="Hildebrand F."/>
            <person name="Pallen M.J."/>
        </authorList>
    </citation>
    <scope>NUCLEOTIDE SEQUENCE</scope>
    <source>
        <strain evidence="11">ChiHcec3-6078</strain>
    </source>
</reference>
<gene>
    <name evidence="10" type="primary">cbiN</name>
    <name evidence="11" type="ORF">IAC50_05405</name>
</gene>
<evidence type="ECO:0000256" key="8">
    <source>
        <dbReference type="ARBA" id="ARBA00023136"/>
    </source>
</evidence>
<comment type="pathway">
    <text evidence="10">Cofactor biosynthesis; adenosylcobalamin biosynthesis.</text>
</comment>
<dbReference type="AlphaFoldDB" id="A0A9D1L799"/>
<name>A0A9D1L799_9FIRM</name>
<evidence type="ECO:0000313" key="11">
    <source>
        <dbReference type="EMBL" id="HIU25912.1"/>
    </source>
</evidence>